<reference evidence="4" key="1">
    <citation type="submission" date="2019-11" db="EMBL/GenBank/DDBJ databases">
        <title>Microbial mats filling the niche in hypersaline microbial mats.</title>
        <authorList>
            <person name="Wong H.L."/>
            <person name="Macleod F.I."/>
            <person name="White R.A. III"/>
            <person name="Burns B.P."/>
        </authorList>
    </citation>
    <scope>NUCLEOTIDE SEQUENCE</scope>
    <source>
        <strain evidence="4">Rbin_158</strain>
    </source>
</reference>
<evidence type="ECO:0000256" key="3">
    <source>
        <dbReference type="ARBA" id="ARBA00022729"/>
    </source>
</evidence>
<comment type="similarity">
    <text evidence="1">Belongs to the bacterial solute-binding protein 7 family.</text>
</comment>
<feature type="non-terminal residue" evidence="4">
    <location>
        <position position="1"/>
    </location>
</feature>
<dbReference type="PANTHER" id="PTHR33376:SF7">
    <property type="entry name" value="C4-DICARBOXYLATE-BINDING PROTEIN DCTB"/>
    <property type="match status" value="1"/>
</dbReference>
<dbReference type="EMBL" id="WJJP01000595">
    <property type="protein sequence ID" value="MBD3326534.1"/>
    <property type="molecule type" value="Genomic_DNA"/>
</dbReference>
<sequence length="232" mass="26246">SVLSLPFLFESHEQMHAFSKTDVCKNVAGLLEQKGLKIAGIWSRLPRHFVNTKRPIRDLEDFKGLKIRVPGSKVYSSIWQNLGANPTPMAWGEVYTSLQLGTIDGVEQPLTILISSGIYEITRYVTISNYLTGFVFVAYNKGFFESLSPEHQQLLIEAAAAANEHKHANDVRMLEEALQQLKAEGVEIYYPTPEQLEQYKQATMPTWDEYRDVIGQDLIDQVLQAIKAIDES</sequence>
<dbReference type="NCBIfam" id="NF037995">
    <property type="entry name" value="TRAP_S1"/>
    <property type="match status" value="1"/>
</dbReference>
<evidence type="ECO:0000313" key="4">
    <source>
        <dbReference type="EMBL" id="MBD3326534.1"/>
    </source>
</evidence>
<comment type="caution">
    <text evidence="4">The sequence shown here is derived from an EMBL/GenBank/DDBJ whole genome shotgun (WGS) entry which is preliminary data.</text>
</comment>
<evidence type="ECO:0000256" key="2">
    <source>
        <dbReference type="ARBA" id="ARBA00022448"/>
    </source>
</evidence>
<dbReference type="Gene3D" id="3.40.190.170">
    <property type="entry name" value="Bacterial extracellular solute-binding protein, family 7"/>
    <property type="match status" value="1"/>
</dbReference>
<dbReference type="GO" id="GO:0055085">
    <property type="term" value="P:transmembrane transport"/>
    <property type="evidence" value="ECO:0007669"/>
    <property type="project" value="InterPro"/>
</dbReference>
<gene>
    <name evidence="4" type="ORF">GF339_18260</name>
</gene>
<evidence type="ECO:0000313" key="5">
    <source>
        <dbReference type="Proteomes" id="UP000649604"/>
    </source>
</evidence>
<keyword evidence="2" id="KW-0813">Transport</keyword>
<dbReference type="AlphaFoldDB" id="A0A9D5Q744"/>
<evidence type="ECO:0000256" key="1">
    <source>
        <dbReference type="ARBA" id="ARBA00009023"/>
    </source>
</evidence>
<proteinExistence type="inferred from homology"/>
<dbReference type="InterPro" id="IPR018389">
    <property type="entry name" value="DctP_fam"/>
</dbReference>
<protein>
    <recommendedName>
        <fullName evidence="6">C4-dicarboxylate ABC transporter substrate-binding protein</fullName>
    </recommendedName>
</protein>
<dbReference type="Pfam" id="PF03480">
    <property type="entry name" value="DctP"/>
    <property type="match status" value="1"/>
</dbReference>
<accession>A0A9D5Q744</accession>
<keyword evidence="3" id="KW-0732">Signal</keyword>
<dbReference type="CDD" id="cd13603">
    <property type="entry name" value="PBP2_TRAP_Siap_TeaA_like"/>
    <property type="match status" value="1"/>
</dbReference>
<organism evidence="4 5">
    <name type="scientific">candidate division KSB3 bacterium</name>
    <dbReference type="NCBI Taxonomy" id="2044937"/>
    <lineage>
        <taxon>Bacteria</taxon>
        <taxon>candidate division KSB3</taxon>
    </lineage>
</organism>
<dbReference type="SUPFAM" id="SSF53850">
    <property type="entry name" value="Periplasmic binding protein-like II"/>
    <property type="match status" value="1"/>
</dbReference>
<dbReference type="InterPro" id="IPR038404">
    <property type="entry name" value="TRAP_DctP_sf"/>
</dbReference>
<evidence type="ECO:0008006" key="6">
    <source>
        <dbReference type="Google" id="ProtNLM"/>
    </source>
</evidence>
<dbReference type="PANTHER" id="PTHR33376">
    <property type="match status" value="1"/>
</dbReference>
<name>A0A9D5Q744_9BACT</name>
<dbReference type="Proteomes" id="UP000649604">
    <property type="component" value="Unassembled WGS sequence"/>
</dbReference>